<keyword evidence="3" id="KW-1185">Reference proteome</keyword>
<accession>A0A1I1ZLJ4</accession>
<feature type="domain" description="N-acetyltransferase" evidence="1">
    <location>
        <begin position="3"/>
        <end position="129"/>
    </location>
</feature>
<dbReference type="InterPro" id="IPR000182">
    <property type="entry name" value="GNAT_dom"/>
</dbReference>
<dbReference type="EMBL" id="FONT01000001">
    <property type="protein sequence ID" value="SFE32587.1"/>
    <property type="molecule type" value="Genomic_DNA"/>
</dbReference>
<dbReference type="Pfam" id="PF00583">
    <property type="entry name" value="Acetyltransf_1"/>
    <property type="match status" value="1"/>
</dbReference>
<evidence type="ECO:0000313" key="2">
    <source>
        <dbReference type="EMBL" id="SFE32587.1"/>
    </source>
</evidence>
<dbReference type="InterPro" id="IPR016181">
    <property type="entry name" value="Acyl_CoA_acyltransferase"/>
</dbReference>
<dbReference type="AlphaFoldDB" id="A0A1I1ZLJ4"/>
<protein>
    <submittedName>
        <fullName evidence="2">Riboflavin biosynthesis RibT protein</fullName>
    </submittedName>
</protein>
<reference evidence="2 3" key="1">
    <citation type="submission" date="2016-10" db="EMBL/GenBank/DDBJ databases">
        <authorList>
            <person name="de Groot N.N."/>
        </authorList>
    </citation>
    <scope>NUCLEOTIDE SEQUENCE [LARGE SCALE GENOMIC DNA]</scope>
    <source>
        <strain evidence="2 3">DSM 23995</strain>
    </source>
</reference>
<dbReference type="Proteomes" id="UP000199516">
    <property type="component" value="Unassembled WGS sequence"/>
</dbReference>
<dbReference type="OrthoDB" id="2189687at2"/>
<dbReference type="Gene3D" id="3.40.630.30">
    <property type="match status" value="1"/>
</dbReference>
<organism evidence="2 3">
    <name type="scientific">Alteribacillus iranensis</name>
    <dbReference type="NCBI Taxonomy" id="930128"/>
    <lineage>
        <taxon>Bacteria</taxon>
        <taxon>Bacillati</taxon>
        <taxon>Bacillota</taxon>
        <taxon>Bacilli</taxon>
        <taxon>Bacillales</taxon>
        <taxon>Bacillaceae</taxon>
        <taxon>Alteribacillus</taxon>
    </lineage>
</organism>
<sequence length="129" mass="14878">MFIKYKPAYKKIAMGLLSYMPEQKDVKDLQDTIACYEENNDWQLYLWKENEDIIGVLGLYHRGPDVVELKHICVNPSYREEGIGKEMVHTIKERLDAELIPCEETAAFLGTCQRDKEQPSPEQPSKVSG</sequence>
<dbReference type="PROSITE" id="PS51186">
    <property type="entry name" value="GNAT"/>
    <property type="match status" value="1"/>
</dbReference>
<dbReference type="RefSeq" id="WP_091657816.1">
    <property type="nucleotide sequence ID" value="NZ_FONT01000001.1"/>
</dbReference>
<dbReference type="GO" id="GO:0016747">
    <property type="term" value="F:acyltransferase activity, transferring groups other than amino-acyl groups"/>
    <property type="evidence" value="ECO:0007669"/>
    <property type="project" value="InterPro"/>
</dbReference>
<dbReference type="SUPFAM" id="SSF55729">
    <property type="entry name" value="Acyl-CoA N-acyltransferases (Nat)"/>
    <property type="match status" value="1"/>
</dbReference>
<proteinExistence type="predicted"/>
<evidence type="ECO:0000313" key="3">
    <source>
        <dbReference type="Proteomes" id="UP000199516"/>
    </source>
</evidence>
<dbReference type="CDD" id="cd04301">
    <property type="entry name" value="NAT_SF"/>
    <property type="match status" value="1"/>
</dbReference>
<name>A0A1I1ZLJ4_9BACI</name>
<evidence type="ECO:0000259" key="1">
    <source>
        <dbReference type="PROSITE" id="PS51186"/>
    </source>
</evidence>
<dbReference type="STRING" id="930128.SAMN05192532_101315"/>
<gene>
    <name evidence="2" type="ORF">SAMN05192532_101315</name>
</gene>